<dbReference type="GO" id="GO:0009072">
    <property type="term" value="P:aromatic amino acid metabolic process"/>
    <property type="evidence" value="ECO:0007669"/>
    <property type="project" value="InterPro"/>
</dbReference>
<evidence type="ECO:0000313" key="7">
    <source>
        <dbReference type="EMBL" id="PXV62250.1"/>
    </source>
</evidence>
<keyword evidence="8" id="KW-1185">Reference proteome</keyword>
<dbReference type="RefSeq" id="WP_110311595.1">
    <property type="nucleotide sequence ID" value="NZ_QICL01000021.1"/>
</dbReference>
<protein>
    <submittedName>
        <fullName evidence="7">Tryptophanase</fullName>
    </submittedName>
</protein>
<dbReference type="Proteomes" id="UP000247973">
    <property type="component" value="Unassembled WGS sequence"/>
</dbReference>
<organism evidence="7 8">
    <name type="scientific">Dysgonomonas alginatilytica</name>
    <dbReference type="NCBI Taxonomy" id="1605892"/>
    <lineage>
        <taxon>Bacteria</taxon>
        <taxon>Pseudomonadati</taxon>
        <taxon>Bacteroidota</taxon>
        <taxon>Bacteroidia</taxon>
        <taxon>Bacteroidales</taxon>
        <taxon>Dysgonomonadaceae</taxon>
        <taxon>Dysgonomonas</taxon>
    </lineage>
</organism>
<gene>
    <name evidence="7" type="ORF">CLV62_12173</name>
</gene>
<reference evidence="7 8" key="1">
    <citation type="submission" date="2018-03" db="EMBL/GenBank/DDBJ databases">
        <title>Genomic Encyclopedia of Archaeal and Bacterial Type Strains, Phase II (KMG-II): from individual species to whole genera.</title>
        <authorList>
            <person name="Goeker M."/>
        </authorList>
    </citation>
    <scope>NUCLEOTIDE SEQUENCE [LARGE SCALE GENOMIC DNA]</scope>
    <source>
        <strain evidence="7 8">DSM 100214</strain>
    </source>
</reference>
<dbReference type="InterPro" id="IPR015421">
    <property type="entry name" value="PyrdxlP-dep_Trfase_major"/>
</dbReference>
<dbReference type="InterPro" id="IPR015424">
    <property type="entry name" value="PyrdxlP-dep_Trfase"/>
</dbReference>
<dbReference type="Gene3D" id="3.40.640.10">
    <property type="entry name" value="Type I PLP-dependent aspartate aminotransferase-like (Major domain)"/>
    <property type="match status" value="1"/>
</dbReference>
<keyword evidence="3 5" id="KW-0663">Pyridoxal phosphate</keyword>
<dbReference type="EMBL" id="QICL01000021">
    <property type="protein sequence ID" value="PXV62250.1"/>
    <property type="molecule type" value="Genomic_DNA"/>
</dbReference>
<evidence type="ECO:0000256" key="4">
    <source>
        <dbReference type="ARBA" id="ARBA00023239"/>
    </source>
</evidence>
<evidence type="ECO:0000256" key="2">
    <source>
        <dbReference type="ARBA" id="ARBA00009721"/>
    </source>
</evidence>
<comment type="similarity">
    <text evidence="2">Belongs to the beta-eliminating lyase family.</text>
</comment>
<feature type="modified residue" description="N6-(pyridoxal phosphate)lysine" evidence="5">
    <location>
        <position position="270"/>
    </location>
</feature>
<dbReference type="Gene3D" id="3.90.1150.10">
    <property type="entry name" value="Aspartate Aminotransferase, domain 1"/>
    <property type="match status" value="1"/>
</dbReference>
<dbReference type="PIRSF" id="PIRSF001386">
    <property type="entry name" value="Trpase"/>
    <property type="match status" value="1"/>
</dbReference>
<name>A0A2V3PN49_9BACT</name>
<evidence type="ECO:0000256" key="3">
    <source>
        <dbReference type="ARBA" id="ARBA00022898"/>
    </source>
</evidence>
<evidence type="ECO:0000259" key="6">
    <source>
        <dbReference type="Pfam" id="PF01212"/>
    </source>
</evidence>
<dbReference type="SUPFAM" id="SSF53383">
    <property type="entry name" value="PLP-dependent transferases"/>
    <property type="match status" value="1"/>
</dbReference>
<dbReference type="InterPro" id="IPR001597">
    <property type="entry name" value="ArAA_b-elim_lyase/Thr_aldolase"/>
</dbReference>
<dbReference type="GO" id="GO:0016830">
    <property type="term" value="F:carbon-carbon lyase activity"/>
    <property type="evidence" value="ECO:0007669"/>
    <property type="project" value="InterPro"/>
</dbReference>
<comment type="cofactor">
    <cofactor evidence="1 5">
        <name>pyridoxal 5'-phosphate</name>
        <dbReference type="ChEBI" id="CHEBI:597326"/>
    </cofactor>
</comment>
<proteinExistence type="inferred from homology"/>
<dbReference type="InterPro" id="IPR011166">
    <property type="entry name" value="Beta-eliminating_lyase"/>
</dbReference>
<dbReference type="AlphaFoldDB" id="A0A2V3PN49"/>
<comment type="caution">
    <text evidence="7">The sequence shown here is derived from an EMBL/GenBank/DDBJ whole genome shotgun (WGS) entry which is preliminary data.</text>
</comment>
<dbReference type="OrthoDB" id="9764079at2"/>
<sequence>MLNESEKIKFYSGENIPLELHKVRIVQKLHLVPIERRLEALYEGGFNTFRLDTKDVFLDMLTDSGTNAMSDRQLGAMMMADDAYAGSQSFVRFQKAVLDVLGKKYLLPVHQGRAAENIISNAYVKKGSVVPMNYHFTTAMAHITQYGGRIEELLYDEAYVINSKHPFKGNMNLEKLEECILKHTAARIPYIRMEASTNLIGGQPFSIENLRGVRAIADKYKIPLVLDASLIGENAWLVKQREEEFKETSMADILLCMTDLADLVYFSARKLSSSRGGGICTNNEAIYRELEPLVPLFEGFLTYGGMSVREVEAIAVGLYETLDESMICQSPQFIAYLVNALESKGIPVVTPPGVLGCHVDAMQICAHIPQSQYPAGALAAAFFLISGVRGMERGSVSNQRDEYGNETYADMELLRLAVPRRVFTLSQIKYVEDRLTWLFDNRHLIGGLKFVYEPPVLRFFMGGLAPINDWPQQLMAKFREDFGDSL</sequence>
<dbReference type="InterPro" id="IPR015422">
    <property type="entry name" value="PyrdxlP-dep_Trfase_small"/>
</dbReference>
<dbReference type="PANTHER" id="PTHR32325:SF4">
    <property type="entry name" value="TRYPTOPHANASE"/>
    <property type="match status" value="1"/>
</dbReference>
<dbReference type="PANTHER" id="PTHR32325">
    <property type="entry name" value="BETA-ELIMINATING LYASE-LIKE PROTEIN-RELATED"/>
    <property type="match status" value="1"/>
</dbReference>
<accession>A0A2V3PN49</accession>
<dbReference type="NCBIfam" id="NF009709">
    <property type="entry name" value="PRK13238.1"/>
    <property type="match status" value="1"/>
</dbReference>
<evidence type="ECO:0000313" key="8">
    <source>
        <dbReference type="Proteomes" id="UP000247973"/>
    </source>
</evidence>
<keyword evidence="4" id="KW-0456">Lyase</keyword>
<evidence type="ECO:0000256" key="5">
    <source>
        <dbReference type="PIRSR" id="PIRSR611166-50"/>
    </source>
</evidence>
<dbReference type="Pfam" id="PF01212">
    <property type="entry name" value="Beta_elim_lyase"/>
    <property type="match status" value="1"/>
</dbReference>
<evidence type="ECO:0000256" key="1">
    <source>
        <dbReference type="ARBA" id="ARBA00001933"/>
    </source>
</evidence>
<feature type="domain" description="Aromatic amino acid beta-eliminating lyase/threonine aldolase" evidence="6">
    <location>
        <begin position="59"/>
        <end position="432"/>
    </location>
</feature>